<dbReference type="Pfam" id="PF07883">
    <property type="entry name" value="Cupin_2"/>
    <property type="match status" value="1"/>
</dbReference>
<accession>A0A9W5AUC1</accession>
<evidence type="ECO:0000313" key="4">
    <source>
        <dbReference type="EMBL" id="CUU88322.1"/>
    </source>
</evidence>
<dbReference type="InterPro" id="IPR013096">
    <property type="entry name" value="Cupin_2"/>
</dbReference>
<proteinExistence type="predicted"/>
<evidence type="ECO:0000256" key="1">
    <source>
        <dbReference type="ARBA" id="ARBA00022723"/>
    </source>
</evidence>
<dbReference type="Proteomes" id="UP000052245">
    <property type="component" value="Unassembled WGS sequence"/>
</dbReference>
<dbReference type="SUPFAM" id="SSF51182">
    <property type="entry name" value="RmlC-like cupins"/>
    <property type="match status" value="1"/>
</dbReference>
<dbReference type="EMBL" id="FAVC01000002">
    <property type="protein sequence ID" value="CUU88322.1"/>
    <property type="molecule type" value="Genomic_DNA"/>
</dbReference>
<protein>
    <submittedName>
        <fullName evidence="3">Mate efflux family protein</fullName>
    </submittedName>
</protein>
<dbReference type="Gene3D" id="2.60.120.10">
    <property type="entry name" value="Jelly Rolls"/>
    <property type="match status" value="1"/>
</dbReference>
<dbReference type="GO" id="GO:0046872">
    <property type="term" value="F:metal ion binding"/>
    <property type="evidence" value="ECO:0007669"/>
    <property type="project" value="UniProtKB-KW"/>
</dbReference>
<dbReference type="CDD" id="cd06985">
    <property type="entry name" value="cupin_BF4112"/>
    <property type="match status" value="1"/>
</dbReference>
<keyword evidence="1" id="KW-0479">Metal-binding</keyword>
<comment type="caution">
    <text evidence="3">The sequence shown here is derived from an EMBL/GenBank/DDBJ whole genome shotgun (WGS) entry which is preliminary data.</text>
</comment>
<dbReference type="InterPro" id="IPR014710">
    <property type="entry name" value="RmlC-like_jellyroll"/>
</dbReference>
<sequence>MTKTGKNYKMISSKDSPRSEFHDELNLTGCEVSINHLKAGTSVPFVHSHKQNEEVYIVLEGSGVLFIDGEEFEVNAGDVLRIDPDGKRCFKASSSSDLKFICIQNKANSLEQFSDSDGVINAEKPSWL</sequence>
<dbReference type="InterPro" id="IPR051610">
    <property type="entry name" value="GPI/OXD"/>
</dbReference>
<organism evidence="3 5">
    <name type="scientific">Campylobacter hyointestinalis subsp. hyointestinalis</name>
    <dbReference type="NCBI Taxonomy" id="91352"/>
    <lineage>
        <taxon>Bacteria</taxon>
        <taxon>Pseudomonadati</taxon>
        <taxon>Campylobacterota</taxon>
        <taxon>Epsilonproteobacteria</taxon>
        <taxon>Campylobacterales</taxon>
        <taxon>Campylobacteraceae</taxon>
        <taxon>Campylobacter</taxon>
    </lineage>
</organism>
<evidence type="ECO:0000313" key="6">
    <source>
        <dbReference type="Proteomes" id="UP000052245"/>
    </source>
</evidence>
<dbReference type="EMBL" id="FAVB01000002">
    <property type="protein sequence ID" value="CUU75601.1"/>
    <property type="molecule type" value="Genomic_DNA"/>
</dbReference>
<gene>
    <name evidence="3" type="ORF">ERS686654_00661</name>
    <name evidence="4" type="ORF">ERS739223_01406</name>
</gene>
<dbReference type="PANTHER" id="PTHR35848:SF6">
    <property type="entry name" value="CUPIN TYPE-2 DOMAIN-CONTAINING PROTEIN"/>
    <property type="match status" value="1"/>
</dbReference>
<reference evidence="5 6" key="1">
    <citation type="submission" date="2015-11" db="EMBL/GenBank/DDBJ databases">
        <authorList>
            <consortium name="Pathogen Informatics"/>
        </authorList>
    </citation>
    <scope>NUCLEOTIDE SEQUENCE [LARGE SCALE GENOMIC DNA]</scope>
    <source>
        <strain evidence="3 5">006A-0059</strain>
        <strain evidence="4 6">007A-0283</strain>
    </source>
</reference>
<evidence type="ECO:0000313" key="3">
    <source>
        <dbReference type="EMBL" id="CUU75601.1"/>
    </source>
</evidence>
<dbReference type="PANTHER" id="PTHR35848">
    <property type="entry name" value="OXALATE-BINDING PROTEIN"/>
    <property type="match status" value="1"/>
</dbReference>
<dbReference type="InterPro" id="IPR011051">
    <property type="entry name" value="RmlC_Cupin_sf"/>
</dbReference>
<dbReference type="AlphaFoldDB" id="A0A0S4RQH1"/>
<accession>A0A0S4RQH1</accession>
<name>A0A0S4RQH1_CAMHY</name>
<dbReference type="RefSeq" id="WP_059426147.1">
    <property type="nucleotide sequence ID" value="NZ_CP040464.1"/>
</dbReference>
<evidence type="ECO:0000313" key="5">
    <source>
        <dbReference type="Proteomes" id="UP000052237"/>
    </source>
</evidence>
<dbReference type="Proteomes" id="UP000052237">
    <property type="component" value="Unassembled WGS sequence"/>
</dbReference>
<evidence type="ECO:0000259" key="2">
    <source>
        <dbReference type="Pfam" id="PF07883"/>
    </source>
</evidence>
<keyword evidence="5" id="KW-1185">Reference proteome</keyword>
<feature type="domain" description="Cupin type-2" evidence="2">
    <location>
        <begin position="36"/>
        <end position="103"/>
    </location>
</feature>